<accession>A0A285IDU8</accession>
<dbReference type="SMART" id="SM00318">
    <property type="entry name" value="SNc"/>
    <property type="match status" value="1"/>
</dbReference>
<gene>
    <name evidence="5" type="ORF">SAMN06265827_13727</name>
</gene>
<sequence length="258" mass="30040">MLNNQVVKVLILILSYFLLEKEDKKTNNKVEEAKVVEHVDGDTCYVRLLNGRKEAVRFIGVNAPELDQPYGKEASEYTETQLLNKKVYLEKDVSQRDRYSRLLRYIWLNPIKEVTEKEIRANMFNAILLLEGYAQVDIYPPDIKYSEYFRKFEKEAKENNKGLWRENKEIELIELTEVVKCGDYAKITIKAIPEVKYNIAVYYKSGMSRAVGLKEKIADDSGQVSWEWKVGCKTSKGIYPIIITGNEEEYKVELIVTK</sequence>
<dbReference type="SUPFAM" id="SSF50199">
    <property type="entry name" value="Staphylococcal nuclease"/>
    <property type="match status" value="1"/>
</dbReference>
<protein>
    <submittedName>
        <fullName evidence="5">Endonuclease YncB, thermonuclease family</fullName>
    </submittedName>
</protein>
<keyword evidence="1" id="KW-0540">Nuclease</keyword>
<dbReference type="InterPro" id="IPR035437">
    <property type="entry name" value="SNase_OB-fold_sf"/>
</dbReference>
<dbReference type="Pfam" id="PF00565">
    <property type="entry name" value="SNase"/>
    <property type="match status" value="1"/>
</dbReference>
<dbReference type="RefSeq" id="WP_097019372.1">
    <property type="nucleotide sequence ID" value="NZ_OBDZ01000037.1"/>
</dbReference>
<evidence type="ECO:0000313" key="6">
    <source>
        <dbReference type="Proteomes" id="UP000219573"/>
    </source>
</evidence>
<evidence type="ECO:0000256" key="3">
    <source>
        <dbReference type="ARBA" id="ARBA00022801"/>
    </source>
</evidence>
<dbReference type="Proteomes" id="UP000219573">
    <property type="component" value="Unassembled WGS sequence"/>
</dbReference>
<organism evidence="5 6">
    <name type="scientific">Orenia metallireducens</name>
    <dbReference type="NCBI Taxonomy" id="1413210"/>
    <lineage>
        <taxon>Bacteria</taxon>
        <taxon>Bacillati</taxon>
        <taxon>Bacillota</taxon>
        <taxon>Clostridia</taxon>
        <taxon>Halanaerobiales</taxon>
        <taxon>Halobacteroidaceae</taxon>
        <taxon>Orenia</taxon>
    </lineage>
</organism>
<keyword evidence="3" id="KW-0378">Hydrolase</keyword>
<evidence type="ECO:0000256" key="2">
    <source>
        <dbReference type="ARBA" id="ARBA00022759"/>
    </source>
</evidence>
<dbReference type="PROSITE" id="PS50830">
    <property type="entry name" value="TNASE_3"/>
    <property type="match status" value="1"/>
</dbReference>
<dbReference type="PANTHER" id="PTHR12302">
    <property type="entry name" value="EBNA2 BINDING PROTEIN P100"/>
    <property type="match status" value="1"/>
</dbReference>
<evidence type="ECO:0000256" key="1">
    <source>
        <dbReference type="ARBA" id="ARBA00022722"/>
    </source>
</evidence>
<dbReference type="OrthoDB" id="4376109at2"/>
<proteinExistence type="predicted"/>
<dbReference type="GO" id="GO:0016787">
    <property type="term" value="F:hydrolase activity"/>
    <property type="evidence" value="ECO:0007669"/>
    <property type="project" value="UniProtKB-KW"/>
</dbReference>
<dbReference type="AlphaFoldDB" id="A0A285IDU8"/>
<dbReference type="Gene3D" id="2.40.50.90">
    <property type="match status" value="1"/>
</dbReference>
<dbReference type="EMBL" id="OBDZ01000037">
    <property type="protein sequence ID" value="SNY45246.1"/>
    <property type="molecule type" value="Genomic_DNA"/>
</dbReference>
<evidence type="ECO:0000259" key="4">
    <source>
        <dbReference type="PROSITE" id="PS50830"/>
    </source>
</evidence>
<feature type="domain" description="TNase-like" evidence="4">
    <location>
        <begin position="29"/>
        <end position="166"/>
    </location>
</feature>
<dbReference type="GO" id="GO:0004519">
    <property type="term" value="F:endonuclease activity"/>
    <property type="evidence" value="ECO:0007669"/>
    <property type="project" value="UniProtKB-KW"/>
</dbReference>
<evidence type="ECO:0000313" key="5">
    <source>
        <dbReference type="EMBL" id="SNY45246.1"/>
    </source>
</evidence>
<keyword evidence="6" id="KW-1185">Reference proteome</keyword>
<reference evidence="6" key="1">
    <citation type="submission" date="2017-09" db="EMBL/GenBank/DDBJ databases">
        <authorList>
            <person name="Varghese N."/>
            <person name="Submissions S."/>
        </authorList>
    </citation>
    <scope>NUCLEOTIDE SEQUENCE [LARGE SCALE GENOMIC DNA]</scope>
    <source>
        <strain evidence="6">MSL47</strain>
    </source>
</reference>
<name>A0A285IDU8_9FIRM</name>
<dbReference type="InterPro" id="IPR016071">
    <property type="entry name" value="Staphylococal_nuclease_OB-fold"/>
</dbReference>
<dbReference type="PANTHER" id="PTHR12302:SF3">
    <property type="entry name" value="SERINE_THREONINE-PROTEIN KINASE 31"/>
    <property type="match status" value="1"/>
</dbReference>
<keyword evidence="2 5" id="KW-0255">Endonuclease</keyword>